<feature type="region of interest" description="Disordered" evidence="1">
    <location>
        <begin position="1"/>
        <end position="33"/>
    </location>
</feature>
<dbReference type="EMBL" id="OY726394">
    <property type="protein sequence ID" value="CAJ1504225.1"/>
    <property type="molecule type" value="Genomic_DNA"/>
</dbReference>
<dbReference type="RefSeq" id="WP_308474075.1">
    <property type="nucleotide sequence ID" value="NZ_OY726394.1"/>
</dbReference>
<dbReference type="Proteomes" id="UP001190336">
    <property type="component" value="Chromosome"/>
</dbReference>
<protein>
    <submittedName>
        <fullName evidence="2">Uncharacterized protein</fullName>
    </submittedName>
</protein>
<name>A0ABM9LT27_9MYCO</name>
<keyword evidence="3" id="KW-1185">Reference proteome</keyword>
<reference evidence="2 3" key="1">
    <citation type="submission" date="2023-08" db="EMBL/GenBank/DDBJ databases">
        <authorList>
            <person name="Folkvardsen B D."/>
            <person name="Norman A."/>
        </authorList>
    </citation>
    <scope>NUCLEOTIDE SEQUENCE [LARGE SCALE GENOMIC DNA]</scope>
    <source>
        <strain evidence="2 3">Mu0083</strain>
    </source>
</reference>
<proteinExistence type="predicted"/>
<sequence>MPTTSTNTRSENLSDPSATLPDMTTTHDIAAPADATKTNDWELHYDDDQKVRIFDGTNHSTELGRFLLAGYQRADGTIRERWIEAAVYDRGGMTADEARQVAATLLTAADELDALTEAVK</sequence>
<accession>A0ABM9LT27</accession>
<evidence type="ECO:0000313" key="2">
    <source>
        <dbReference type="EMBL" id="CAJ1504225.1"/>
    </source>
</evidence>
<evidence type="ECO:0000313" key="3">
    <source>
        <dbReference type="Proteomes" id="UP001190336"/>
    </source>
</evidence>
<organism evidence="2 3">
    <name type="scientific">[Mycobacterium] kokjensenii</name>
    <dbReference type="NCBI Taxonomy" id="3064287"/>
    <lineage>
        <taxon>Bacteria</taxon>
        <taxon>Bacillati</taxon>
        <taxon>Actinomycetota</taxon>
        <taxon>Actinomycetes</taxon>
        <taxon>Mycobacteriales</taxon>
        <taxon>Mycobacteriaceae</taxon>
        <taxon>Mycolicibacter</taxon>
    </lineage>
</organism>
<evidence type="ECO:0000256" key="1">
    <source>
        <dbReference type="SAM" id="MobiDB-lite"/>
    </source>
</evidence>
<feature type="compositionally biased region" description="Polar residues" evidence="1">
    <location>
        <begin position="1"/>
        <end position="27"/>
    </location>
</feature>
<gene>
    <name evidence="2" type="ORF">MU0083_003383</name>
</gene>